<proteinExistence type="predicted"/>
<accession>A0AB34IS39</accession>
<comment type="caution">
    <text evidence="2">The sequence shown here is derived from an EMBL/GenBank/DDBJ whole genome shotgun (WGS) entry which is preliminary data.</text>
</comment>
<evidence type="ECO:0000313" key="3">
    <source>
        <dbReference type="Proteomes" id="UP001515480"/>
    </source>
</evidence>
<evidence type="ECO:0000313" key="2">
    <source>
        <dbReference type="EMBL" id="KAL1504272.1"/>
    </source>
</evidence>
<reference evidence="2 3" key="1">
    <citation type="journal article" date="2024" name="Science">
        <title>Giant polyketide synthase enzymes in the biosynthesis of giant marine polyether toxins.</title>
        <authorList>
            <person name="Fallon T.R."/>
            <person name="Shende V.V."/>
            <person name="Wierzbicki I.H."/>
            <person name="Pendleton A.L."/>
            <person name="Watervoot N.F."/>
            <person name="Auber R.P."/>
            <person name="Gonzalez D.J."/>
            <person name="Wisecaver J.H."/>
            <person name="Moore B.S."/>
        </authorList>
    </citation>
    <scope>NUCLEOTIDE SEQUENCE [LARGE SCALE GENOMIC DNA]</scope>
    <source>
        <strain evidence="2 3">12B1</strain>
    </source>
</reference>
<name>A0AB34IS39_PRYPA</name>
<feature type="coiled-coil region" evidence="1">
    <location>
        <begin position="111"/>
        <end position="150"/>
    </location>
</feature>
<protein>
    <submittedName>
        <fullName evidence="2">Uncharacterized protein</fullName>
    </submittedName>
</protein>
<keyword evidence="3" id="KW-1185">Reference proteome</keyword>
<dbReference type="AlphaFoldDB" id="A0AB34IS39"/>
<gene>
    <name evidence="2" type="ORF">AB1Y20_010681</name>
</gene>
<organism evidence="2 3">
    <name type="scientific">Prymnesium parvum</name>
    <name type="common">Toxic golden alga</name>
    <dbReference type="NCBI Taxonomy" id="97485"/>
    <lineage>
        <taxon>Eukaryota</taxon>
        <taxon>Haptista</taxon>
        <taxon>Haptophyta</taxon>
        <taxon>Prymnesiophyceae</taxon>
        <taxon>Prymnesiales</taxon>
        <taxon>Prymnesiaceae</taxon>
        <taxon>Prymnesium</taxon>
    </lineage>
</organism>
<keyword evidence="1" id="KW-0175">Coiled coil</keyword>
<evidence type="ECO:0000256" key="1">
    <source>
        <dbReference type="SAM" id="Coils"/>
    </source>
</evidence>
<dbReference type="Proteomes" id="UP001515480">
    <property type="component" value="Unassembled WGS sequence"/>
</dbReference>
<sequence length="226" mass="26895">MRSDKRRQKAAIEAAVVNEMLYDFEERIGLAHRSKKPQKSSTEIMDMLHDEQRRHQQRDTERLWAKRSGTMTIIEPVCIRPVPLRPDTAPARTARAQAALKRNESTYSMWYDKYREELEAGERILEQMRIDAAREHKERVQRRREGLLATFHEKQKRSKMGAVDRSEPFWKRKEQEQLQQSRAQQQRHRVLSQEIIFVPKSMSSHALTPDRFEPDFEQSVEQVRSL</sequence>
<dbReference type="EMBL" id="JBGBPQ010000020">
    <property type="protein sequence ID" value="KAL1504272.1"/>
    <property type="molecule type" value="Genomic_DNA"/>
</dbReference>